<name>A0A6B0T2E6_9EURY</name>
<sequence length="583" mass="63364">MSEADEDGGRELLDDEGRLFGLVNVVDLLVVLLVVAVVVAGAALLLSDSGEADTRQVTMDLGTQPDFVAEQISPGDSFEPEGTNDSVTITDVYRYEGEGGTNVIVRATVRGTTIEPQNSDETPTFQFRGQELQIGQSLALQTSNYSVEGQLTQIQRSGESLPTREAMFTMQTTVPADTADAVAVGDTYEVGGQTIAEITSVQQFPNATNGERTLRIGVSAQAIDRGGLEFGDTPLRVGNTVPFQTDEYQLTGEIRRRGTNTIETAERPFIAQSTVPADVVEDIDVGDEYRFNNETLVRIESAAIYPSNSADQRRVILGLSVLSSEEDGTIVFGDRELRTGQQLPIQTSEYSISATITRRGTNDLNTELRPFVVETNVPASVADDITAGDTYRLGGETVVRVESTTLYTTDQPDQRRAVLGVSALTREDDGTILFGNRELRLGQSLPIQTAEYDITGEIIRRGSTEAPGEPQTRTATLDVRNVRPEIAAAIEEGETEQIGEETLVEVLSKETAPADVILESESGEIFLRQHPRNLDVELDVSLQVRELEDGSVQFRGEPLRTGDTIVLELGQLRVNAQVTSLEE</sequence>
<dbReference type="OrthoDB" id="202569at2157"/>
<reference evidence="2 3" key="1">
    <citation type="submission" date="2019-12" db="EMBL/GenBank/DDBJ databases">
        <title>Isolation and characterization of three novel carbon monoxide-oxidizing members of Halobacteria from salione crusts and soils.</title>
        <authorList>
            <person name="Myers M.R."/>
            <person name="King G.M."/>
        </authorList>
    </citation>
    <scope>NUCLEOTIDE SEQUENCE [LARGE SCALE GENOMIC DNA]</scope>
    <source>
        <strain evidence="2 3">WSH3</strain>
    </source>
</reference>
<keyword evidence="1" id="KW-1133">Transmembrane helix</keyword>
<gene>
    <name evidence="2" type="ORF">GRX03_02130</name>
</gene>
<proteinExistence type="predicted"/>
<dbReference type="Proteomes" id="UP000466535">
    <property type="component" value="Unassembled WGS sequence"/>
</dbReference>
<feature type="transmembrane region" description="Helical" evidence="1">
    <location>
        <begin position="20"/>
        <end position="46"/>
    </location>
</feature>
<organism evidence="2 3">
    <name type="scientific">Halovenus carboxidivorans</name>
    <dbReference type="NCBI Taxonomy" id="2692199"/>
    <lineage>
        <taxon>Archaea</taxon>
        <taxon>Methanobacteriati</taxon>
        <taxon>Methanobacteriota</taxon>
        <taxon>Stenosarchaea group</taxon>
        <taxon>Halobacteria</taxon>
        <taxon>Halobacteriales</taxon>
        <taxon>Haloarculaceae</taxon>
        <taxon>Halovenus</taxon>
    </lineage>
</organism>
<dbReference type="AlphaFoldDB" id="A0A6B0T2E6"/>
<evidence type="ECO:0000313" key="2">
    <source>
        <dbReference type="EMBL" id="MXR50406.1"/>
    </source>
</evidence>
<dbReference type="InterPro" id="IPR025480">
    <property type="entry name" value="DUF4330"/>
</dbReference>
<protein>
    <submittedName>
        <fullName evidence="2">DUF4330 family protein</fullName>
    </submittedName>
</protein>
<accession>A0A6B0T2E6</accession>
<dbReference type="Pfam" id="PF14221">
    <property type="entry name" value="DUF4330"/>
    <property type="match status" value="1"/>
</dbReference>
<comment type="caution">
    <text evidence="2">The sequence shown here is derived from an EMBL/GenBank/DDBJ whole genome shotgun (WGS) entry which is preliminary data.</text>
</comment>
<keyword evidence="1" id="KW-0812">Transmembrane</keyword>
<keyword evidence="1" id="KW-0472">Membrane</keyword>
<evidence type="ECO:0000313" key="3">
    <source>
        <dbReference type="Proteomes" id="UP000466535"/>
    </source>
</evidence>
<evidence type="ECO:0000256" key="1">
    <source>
        <dbReference type="SAM" id="Phobius"/>
    </source>
</evidence>
<dbReference type="RefSeq" id="WP_159762537.1">
    <property type="nucleotide sequence ID" value="NZ_WUUT01000001.1"/>
</dbReference>
<keyword evidence="3" id="KW-1185">Reference proteome</keyword>
<dbReference type="EMBL" id="WUUT01000001">
    <property type="protein sequence ID" value="MXR50406.1"/>
    <property type="molecule type" value="Genomic_DNA"/>
</dbReference>